<dbReference type="SUPFAM" id="SSF53649">
    <property type="entry name" value="Alkaline phosphatase-like"/>
    <property type="match status" value="1"/>
</dbReference>
<protein>
    <submittedName>
        <fullName evidence="4">Choline-sulfatase</fullName>
        <ecNumber evidence="4">3.1.6.6</ecNumber>
    </submittedName>
</protein>
<dbReference type="RefSeq" id="WP_156063184.1">
    <property type="nucleotide sequence ID" value="NZ_CABWIH010000032.1"/>
</dbReference>
<keyword evidence="1" id="KW-0479">Metal-binding</keyword>
<dbReference type="PANTHER" id="PTHR45953:SF1">
    <property type="entry name" value="IDURONATE 2-SULFATASE"/>
    <property type="match status" value="1"/>
</dbReference>
<dbReference type="InterPro" id="IPR017850">
    <property type="entry name" value="Alkaline_phosphatase_core_sf"/>
</dbReference>
<keyword evidence="2 4" id="KW-0378">Hydrolase</keyword>
<dbReference type="AlphaFoldDB" id="A0A5K1IWS4"/>
<dbReference type="GO" id="GO:0047753">
    <property type="term" value="F:choline-sulfatase activity"/>
    <property type="evidence" value="ECO:0007669"/>
    <property type="project" value="UniProtKB-EC"/>
</dbReference>
<gene>
    <name evidence="4" type="primary">betC</name>
    <name evidence="4" type="ORF">LMKDKBCB_01526</name>
</gene>
<organism evidence="4 5">
    <name type="scientific">Collinsella aerofaciens</name>
    <dbReference type="NCBI Taxonomy" id="74426"/>
    <lineage>
        <taxon>Bacteria</taxon>
        <taxon>Bacillati</taxon>
        <taxon>Actinomycetota</taxon>
        <taxon>Coriobacteriia</taxon>
        <taxon>Coriobacteriales</taxon>
        <taxon>Coriobacteriaceae</taxon>
        <taxon>Collinsella</taxon>
    </lineage>
</organism>
<evidence type="ECO:0000313" key="5">
    <source>
        <dbReference type="Proteomes" id="UP000330807"/>
    </source>
</evidence>
<dbReference type="InterPro" id="IPR000917">
    <property type="entry name" value="Sulfatase_N"/>
</dbReference>
<dbReference type="CDD" id="cd16148">
    <property type="entry name" value="sulfatase_like"/>
    <property type="match status" value="1"/>
</dbReference>
<evidence type="ECO:0000259" key="3">
    <source>
        <dbReference type="Pfam" id="PF00884"/>
    </source>
</evidence>
<dbReference type="EMBL" id="CABWIH010000032">
    <property type="protein sequence ID" value="VWL93409.1"/>
    <property type="molecule type" value="Genomic_DNA"/>
</dbReference>
<dbReference type="EC" id="3.1.6.6" evidence="4"/>
<dbReference type="Gene3D" id="3.40.720.10">
    <property type="entry name" value="Alkaline Phosphatase, subunit A"/>
    <property type="match status" value="1"/>
</dbReference>
<evidence type="ECO:0000256" key="1">
    <source>
        <dbReference type="ARBA" id="ARBA00022723"/>
    </source>
</evidence>
<reference evidence="4 5" key="1">
    <citation type="submission" date="2019-10" db="EMBL/GenBank/DDBJ databases">
        <authorList>
            <person name="Wolf R A."/>
        </authorList>
    </citation>
    <scope>NUCLEOTIDE SEQUENCE [LARGE SCALE GENOMIC DNA]</scope>
    <source>
        <strain evidence="4">Collinsella_aerofaciens_AK_138A</strain>
    </source>
</reference>
<proteinExistence type="predicted"/>
<feature type="domain" description="Sulfatase N-terminal" evidence="3">
    <location>
        <begin position="3"/>
        <end position="334"/>
    </location>
</feature>
<evidence type="ECO:0000313" key="4">
    <source>
        <dbReference type="EMBL" id="VWL93409.1"/>
    </source>
</evidence>
<sequence>MRTVLVLMDTLRRDALSCYNPEAMAKTPNIDAFSREATTFDQHWIGSAPCMPARRDIMCGRLNFLERCWGPIEPFDITLPQCLRASGAFTHITTDHCHYWRTGGEGYLQQFNTWDTHRGQEGDPWISRIDEPDNMPETFYGRVRKQYQQNRSAWPNEEDMPSPQTFSSACEWIETNKDDDNFFLMVEAFDPHEPFDVPDSYMDLYGGSEGLDRDYFEIPPYARTSETDIPASAVDYLQRRYAALVSMCDCWFGKLIDKLKETGLYEDTMIMVTTDHGYFLGERDYLGKNYMHLYNELAHLPFIVKFPSGVRAGERVGKITQAIDIMPTVLDAHGVEIPSTCQGVSLMPLATDPNALTRPYALYGVHGLAVNITDGHHTYFRAPKPENKPLFNYTAFPSTIRATLGTECPDEIECGRYFERTCYPLFKIPSAKPPVIDQSDRPLREVGESKLFDLDADYAQKHNLAGVDIEVEARFEDMLREGLVAFDAPAEQAERLGLVQEVPCRSI</sequence>
<dbReference type="GO" id="GO:0046872">
    <property type="term" value="F:metal ion binding"/>
    <property type="evidence" value="ECO:0007669"/>
    <property type="project" value="UniProtKB-KW"/>
</dbReference>
<dbReference type="GO" id="GO:0005737">
    <property type="term" value="C:cytoplasm"/>
    <property type="evidence" value="ECO:0007669"/>
    <property type="project" value="TreeGrafter"/>
</dbReference>
<evidence type="ECO:0000256" key="2">
    <source>
        <dbReference type="ARBA" id="ARBA00022801"/>
    </source>
</evidence>
<dbReference type="PANTHER" id="PTHR45953">
    <property type="entry name" value="IDURONATE 2-SULFATASE"/>
    <property type="match status" value="1"/>
</dbReference>
<dbReference type="Proteomes" id="UP000330807">
    <property type="component" value="Unassembled WGS sequence"/>
</dbReference>
<accession>A0A5K1IWS4</accession>
<name>A0A5K1IWS4_9ACTN</name>
<dbReference type="Pfam" id="PF00884">
    <property type="entry name" value="Sulfatase"/>
    <property type="match status" value="1"/>
</dbReference>